<dbReference type="Gene3D" id="2.40.128.520">
    <property type="match status" value="1"/>
</dbReference>
<dbReference type="InterPro" id="IPR019223">
    <property type="entry name" value="DUF2147"/>
</dbReference>
<dbReference type="Proteomes" id="UP000585050">
    <property type="component" value="Unassembled WGS sequence"/>
</dbReference>
<evidence type="ECO:0000313" key="2">
    <source>
        <dbReference type="EMBL" id="NLR94237.1"/>
    </source>
</evidence>
<dbReference type="RefSeq" id="WP_168884948.1">
    <property type="nucleotide sequence ID" value="NZ_JABAIL010000010.1"/>
</dbReference>
<dbReference type="Pfam" id="PF09917">
    <property type="entry name" value="DUF2147"/>
    <property type="match status" value="1"/>
</dbReference>
<evidence type="ECO:0000313" key="3">
    <source>
        <dbReference type="Proteomes" id="UP000585050"/>
    </source>
</evidence>
<protein>
    <submittedName>
        <fullName evidence="2">DUF2147 domain-containing protein</fullName>
    </submittedName>
</protein>
<keyword evidence="3" id="KW-1185">Reference proteome</keyword>
<organism evidence="2 3">
    <name type="scientific">Flammeovirga agarivorans</name>
    <dbReference type="NCBI Taxonomy" id="2726742"/>
    <lineage>
        <taxon>Bacteria</taxon>
        <taxon>Pseudomonadati</taxon>
        <taxon>Bacteroidota</taxon>
        <taxon>Cytophagia</taxon>
        <taxon>Cytophagales</taxon>
        <taxon>Flammeovirgaceae</taxon>
        <taxon>Flammeovirga</taxon>
    </lineage>
</organism>
<sequence length="129" mass="14429">MSDLQQKNIEGIWLTGLEDAHVEISIEGDVAVGKIVWMLRDKEEDGGPRIDKLNPDASKREVLLENMNILTGFKYKGKGTWEDGEVYDPDSGKTYSGSITSAGPNVLKMRGYVGIKLFGRTEVWKRVIQ</sequence>
<feature type="domain" description="DUF2147" evidence="1">
    <location>
        <begin position="11"/>
        <end position="126"/>
    </location>
</feature>
<dbReference type="PANTHER" id="PTHR36919:SF2">
    <property type="entry name" value="BLL6627 PROTEIN"/>
    <property type="match status" value="1"/>
</dbReference>
<dbReference type="PANTHER" id="PTHR36919">
    <property type="entry name" value="BLR1215 PROTEIN"/>
    <property type="match status" value="1"/>
</dbReference>
<gene>
    <name evidence="2" type="ORF">HGP29_23740</name>
</gene>
<reference evidence="2 3" key="1">
    <citation type="submission" date="2020-04" db="EMBL/GenBank/DDBJ databases">
        <title>Flammeovirga sp. SR4, a novel species isolated from seawater.</title>
        <authorList>
            <person name="Wang X."/>
        </authorList>
    </citation>
    <scope>NUCLEOTIDE SEQUENCE [LARGE SCALE GENOMIC DNA]</scope>
    <source>
        <strain evidence="2 3">SR4</strain>
    </source>
</reference>
<evidence type="ECO:0000259" key="1">
    <source>
        <dbReference type="Pfam" id="PF09917"/>
    </source>
</evidence>
<dbReference type="EMBL" id="JABAIL010000010">
    <property type="protein sequence ID" value="NLR94237.1"/>
    <property type="molecule type" value="Genomic_DNA"/>
</dbReference>
<dbReference type="AlphaFoldDB" id="A0A7X8SQA3"/>
<accession>A0A7X8SQA3</accession>
<name>A0A7X8SQA3_9BACT</name>
<comment type="caution">
    <text evidence="2">The sequence shown here is derived from an EMBL/GenBank/DDBJ whole genome shotgun (WGS) entry which is preliminary data.</text>
</comment>
<proteinExistence type="predicted"/>